<gene>
    <name evidence="1" type="ORF">ACFFQA_12750</name>
</gene>
<proteinExistence type="predicted"/>
<dbReference type="PANTHER" id="PTHR47505">
    <property type="entry name" value="DNA UTILIZATION PROTEIN YHGH"/>
    <property type="match status" value="1"/>
</dbReference>
<keyword evidence="2" id="KW-1185">Reference proteome</keyword>
<evidence type="ECO:0000313" key="2">
    <source>
        <dbReference type="Proteomes" id="UP001589693"/>
    </source>
</evidence>
<accession>A0ABV5ZVA6</accession>
<organism evidence="1 2">
    <name type="scientific">Allokutzneria oryzae</name>
    <dbReference type="NCBI Taxonomy" id="1378989"/>
    <lineage>
        <taxon>Bacteria</taxon>
        <taxon>Bacillati</taxon>
        <taxon>Actinomycetota</taxon>
        <taxon>Actinomycetes</taxon>
        <taxon>Pseudonocardiales</taxon>
        <taxon>Pseudonocardiaceae</taxon>
        <taxon>Allokutzneria</taxon>
    </lineage>
</organism>
<dbReference type="PANTHER" id="PTHR47505:SF1">
    <property type="entry name" value="DNA UTILIZATION PROTEIN YHGH"/>
    <property type="match status" value="1"/>
</dbReference>
<protein>
    <submittedName>
        <fullName evidence="1">ComF family protein</fullName>
    </submittedName>
</protein>
<dbReference type="Gene3D" id="3.40.50.2020">
    <property type="match status" value="1"/>
</dbReference>
<sequence>MVSALLDLLMPAHCVCGAPGGDLCAPCRAEFARPRGVHRPALAAGPPVHALGAHAGVTREAVLAAKLGGRRDLARSLGSCLAAALPALLPLPGRSAPPAAALWLVPVPSLARAARRRGGHHMRHIARHCALALRARGCAAVLAPALRLARDAGDSVGLTAAQRVANLSGRVLVRGRALPPPTAPVVLLDDVVTTGATLSACAAALARAGSPPLLALVLTEAGRPA</sequence>
<name>A0ABV5ZVA6_9PSEU</name>
<comment type="caution">
    <text evidence="1">The sequence shown here is derived from an EMBL/GenBank/DDBJ whole genome shotgun (WGS) entry which is preliminary data.</text>
</comment>
<dbReference type="EMBL" id="JBHLZU010000010">
    <property type="protein sequence ID" value="MFB9904803.1"/>
    <property type="molecule type" value="Genomic_DNA"/>
</dbReference>
<dbReference type="InterPro" id="IPR051910">
    <property type="entry name" value="ComF/GntX_DNA_util-trans"/>
</dbReference>
<reference evidence="1 2" key="1">
    <citation type="submission" date="2024-09" db="EMBL/GenBank/DDBJ databases">
        <authorList>
            <person name="Sun Q."/>
            <person name="Mori K."/>
        </authorList>
    </citation>
    <scope>NUCLEOTIDE SEQUENCE [LARGE SCALE GENOMIC DNA]</scope>
    <source>
        <strain evidence="1 2">TBRC 7907</strain>
    </source>
</reference>
<evidence type="ECO:0000313" key="1">
    <source>
        <dbReference type="EMBL" id="MFB9904803.1"/>
    </source>
</evidence>
<dbReference type="Proteomes" id="UP001589693">
    <property type="component" value="Unassembled WGS sequence"/>
</dbReference>
<dbReference type="SUPFAM" id="SSF53271">
    <property type="entry name" value="PRTase-like"/>
    <property type="match status" value="1"/>
</dbReference>
<dbReference type="InterPro" id="IPR029057">
    <property type="entry name" value="PRTase-like"/>
</dbReference>
<dbReference type="RefSeq" id="WP_377852005.1">
    <property type="nucleotide sequence ID" value="NZ_JBHLZU010000010.1"/>
</dbReference>